<keyword evidence="2" id="KW-1185">Reference proteome</keyword>
<dbReference type="RefSeq" id="WP_343864032.1">
    <property type="nucleotide sequence ID" value="NZ_BAAACX010000018.1"/>
</dbReference>
<accession>A0ABN0YQC4</accession>
<organism evidence="1 2">
    <name type="scientific">Paenibacillus motobuensis</name>
    <dbReference type="NCBI Taxonomy" id="295324"/>
    <lineage>
        <taxon>Bacteria</taxon>
        <taxon>Bacillati</taxon>
        <taxon>Bacillota</taxon>
        <taxon>Bacilli</taxon>
        <taxon>Bacillales</taxon>
        <taxon>Paenibacillaceae</taxon>
        <taxon>Paenibacillus</taxon>
    </lineage>
</organism>
<protein>
    <recommendedName>
        <fullName evidence="3">Bacteriocin</fullName>
    </recommendedName>
</protein>
<gene>
    <name evidence="1" type="ORF">GCM10008933_39200</name>
</gene>
<dbReference type="Proteomes" id="UP001500340">
    <property type="component" value="Unassembled WGS sequence"/>
</dbReference>
<evidence type="ECO:0000313" key="1">
    <source>
        <dbReference type="EMBL" id="GAA0405052.1"/>
    </source>
</evidence>
<evidence type="ECO:0000313" key="2">
    <source>
        <dbReference type="Proteomes" id="UP001500340"/>
    </source>
</evidence>
<sequence length="69" mass="7102">MKLIHPVGRTTKMDTQAYYGVSPMQGCICSGSAAVAVDIAKSSAGTGCACYCAGDSKNQMANFTAAYIN</sequence>
<evidence type="ECO:0008006" key="3">
    <source>
        <dbReference type="Google" id="ProtNLM"/>
    </source>
</evidence>
<proteinExistence type="predicted"/>
<dbReference type="EMBL" id="BAAACX010000018">
    <property type="protein sequence ID" value="GAA0405052.1"/>
    <property type="molecule type" value="Genomic_DNA"/>
</dbReference>
<comment type="caution">
    <text evidence="1">The sequence shown here is derived from an EMBL/GenBank/DDBJ whole genome shotgun (WGS) entry which is preliminary data.</text>
</comment>
<name>A0ABN0YQC4_9BACL</name>
<reference evidence="1 2" key="1">
    <citation type="journal article" date="2019" name="Int. J. Syst. Evol. Microbiol.">
        <title>The Global Catalogue of Microorganisms (GCM) 10K type strain sequencing project: providing services to taxonomists for standard genome sequencing and annotation.</title>
        <authorList>
            <consortium name="The Broad Institute Genomics Platform"/>
            <consortium name="The Broad Institute Genome Sequencing Center for Infectious Disease"/>
            <person name="Wu L."/>
            <person name="Ma J."/>
        </authorList>
    </citation>
    <scope>NUCLEOTIDE SEQUENCE [LARGE SCALE GENOMIC DNA]</scope>
    <source>
        <strain evidence="1 2">JCM 12774</strain>
    </source>
</reference>